<dbReference type="EMBL" id="HG739086">
    <property type="protein sequence ID" value="CDO98547.1"/>
    <property type="molecule type" value="Genomic_DNA"/>
</dbReference>
<keyword evidence="3" id="KW-1185">Reference proteome</keyword>
<dbReference type="GO" id="GO:0003723">
    <property type="term" value="F:RNA binding"/>
    <property type="evidence" value="ECO:0007669"/>
    <property type="project" value="EnsemblPlants"/>
</dbReference>
<feature type="coiled-coil region" evidence="1">
    <location>
        <begin position="178"/>
        <end position="254"/>
    </location>
</feature>
<protein>
    <recommendedName>
        <fullName evidence="4">Protein MICROTUBULE BINDING PROTEIN 2C</fullName>
    </recommendedName>
</protein>
<dbReference type="GO" id="GO:0043622">
    <property type="term" value="P:cortical microtubule organization"/>
    <property type="evidence" value="ECO:0007669"/>
    <property type="project" value="EnsemblPlants"/>
</dbReference>
<dbReference type="GO" id="GO:0051607">
    <property type="term" value="P:defense response to virus"/>
    <property type="evidence" value="ECO:0007669"/>
    <property type="project" value="EnsemblPlants"/>
</dbReference>
<evidence type="ECO:0008006" key="4">
    <source>
        <dbReference type="Google" id="ProtNLM"/>
    </source>
</evidence>
<dbReference type="STRING" id="49390.A0A068TR93"/>
<dbReference type="GO" id="GO:0002230">
    <property type="term" value="P:positive regulation of defense response to virus by host"/>
    <property type="evidence" value="ECO:0007669"/>
    <property type="project" value="EnsemblPlants"/>
</dbReference>
<dbReference type="OrthoDB" id="1915670at2759"/>
<dbReference type="PANTHER" id="PTHR35502:SF2">
    <property type="entry name" value="PROTEIN MICROTUBULE BINDING PROTEIN 2C"/>
    <property type="match status" value="1"/>
</dbReference>
<dbReference type="GO" id="GO:0008017">
    <property type="term" value="F:microtubule binding"/>
    <property type="evidence" value="ECO:0007669"/>
    <property type="project" value="InterPro"/>
</dbReference>
<dbReference type="GO" id="GO:0051224">
    <property type="term" value="P:negative regulation of protein transport"/>
    <property type="evidence" value="ECO:0007669"/>
    <property type="project" value="EnsemblPlants"/>
</dbReference>
<dbReference type="PANTHER" id="PTHR35502">
    <property type="entry name" value="PROTEIN MICROTUBULE BINDING PROTEIN 2C"/>
    <property type="match status" value="1"/>
</dbReference>
<reference evidence="3" key="1">
    <citation type="journal article" date="2014" name="Science">
        <title>The coffee genome provides insight into the convergent evolution of caffeine biosynthesis.</title>
        <authorList>
            <person name="Denoeud F."/>
            <person name="Carretero-Paulet L."/>
            <person name="Dereeper A."/>
            <person name="Droc G."/>
            <person name="Guyot R."/>
            <person name="Pietrella M."/>
            <person name="Zheng C."/>
            <person name="Alberti A."/>
            <person name="Anthony F."/>
            <person name="Aprea G."/>
            <person name="Aury J.M."/>
            <person name="Bento P."/>
            <person name="Bernard M."/>
            <person name="Bocs S."/>
            <person name="Campa C."/>
            <person name="Cenci A."/>
            <person name="Combes M.C."/>
            <person name="Crouzillat D."/>
            <person name="Da Silva C."/>
            <person name="Daddiego L."/>
            <person name="De Bellis F."/>
            <person name="Dussert S."/>
            <person name="Garsmeur O."/>
            <person name="Gayraud T."/>
            <person name="Guignon V."/>
            <person name="Jahn K."/>
            <person name="Jamilloux V."/>
            <person name="Joet T."/>
            <person name="Labadie K."/>
            <person name="Lan T."/>
            <person name="Leclercq J."/>
            <person name="Lepelley M."/>
            <person name="Leroy T."/>
            <person name="Li L.T."/>
            <person name="Librado P."/>
            <person name="Lopez L."/>
            <person name="Munoz A."/>
            <person name="Noel B."/>
            <person name="Pallavicini A."/>
            <person name="Perrotta G."/>
            <person name="Poncet V."/>
            <person name="Pot D."/>
            <person name="Priyono X."/>
            <person name="Rigoreau M."/>
            <person name="Rouard M."/>
            <person name="Rozas J."/>
            <person name="Tranchant-Dubreuil C."/>
            <person name="VanBuren R."/>
            <person name="Zhang Q."/>
            <person name="Andrade A.C."/>
            <person name="Argout X."/>
            <person name="Bertrand B."/>
            <person name="de Kochko A."/>
            <person name="Graziosi G."/>
            <person name="Henry R.J."/>
            <person name="Jayarama X."/>
            <person name="Ming R."/>
            <person name="Nagai C."/>
            <person name="Rounsley S."/>
            <person name="Sankoff D."/>
            <person name="Giuliano G."/>
            <person name="Albert V.A."/>
            <person name="Wincker P."/>
            <person name="Lashermes P."/>
        </authorList>
    </citation>
    <scope>NUCLEOTIDE SEQUENCE [LARGE SCALE GENOMIC DNA]</scope>
    <source>
        <strain evidence="3">cv. DH200-94</strain>
    </source>
</reference>
<dbReference type="PhylomeDB" id="A0A068TR93"/>
<dbReference type="Proteomes" id="UP000295252">
    <property type="component" value="Chromosome VI"/>
</dbReference>
<dbReference type="GO" id="GO:0010375">
    <property type="term" value="P:stomatal complex patterning"/>
    <property type="evidence" value="ECO:0007669"/>
    <property type="project" value="EnsemblPlants"/>
</dbReference>
<dbReference type="InParanoid" id="A0A068TR93"/>
<keyword evidence="1" id="KW-0175">Coiled coil</keyword>
<dbReference type="GO" id="GO:0009414">
    <property type="term" value="P:response to water deprivation"/>
    <property type="evidence" value="ECO:0007669"/>
    <property type="project" value="EnsemblPlants"/>
</dbReference>
<dbReference type="GO" id="GO:0051493">
    <property type="term" value="P:regulation of cytoskeleton organization"/>
    <property type="evidence" value="ECO:0007669"/>
    <property type="project" value="EnsemblPlants"/>
</dbReference>
<sequence>MFEPQHLVDLQDNRSATAAAGTAEPNSWLSGDVRLHHTASSSPSSLHRTLSALSNASAAGSYDPVLFNDLVEMVPLVQSLIDQKVNPSFTRRGSMIYTKTPSRESLARKTAEVKARNGVQSIPMKRNKDHRNNQDRIADNSSMLSRLSPTEKDMEELLVLREQVLDLQRKLSEKDELLKSAEISKTEIQAKLNELKTEAAEKEFLLNSTQVQLADTKIKLADKQAAVEKLQWEAMTSNQRVEQLQKDLKGVQGEISSFMLVFEGLARNVSTLSAKDYDAVSCASDHNPDLDDLDEIQMQKLEAAREAYATAVAAAKVKQDDESIAAAASARMHLQSFVMRSKSSSGGKGNPNDGVSRIIAETVSIS</sequence>
<dbReference type="FunCoup" id="A0A068TR93">
    <property type="interactions" value="2430"/>
</dbReference>
<gene>
    <name evidence="2" type="ORF">GSCOC_T00022683001</name>
</gene>
<organism evidence="2 3">
    <name type="scientific">Coffea canephora</name>
    <name type="common">Robusta coffee</name>
    <dbReference type="NCBI Taxonomy" id="49390"/>
    <lineage>
        <taxon>Eukaryota</taxon>
        <taxon>Viridiplantae</taxon>
        <taxon>Streptophyta</taxon>
        <taxon>Embryophyta</taxon>
        <taxon>Tracheophyta</taxon>
        <taxon>Spermatophyta</taxon>
        <taxon>Magnoliopsida</taxon>
        <taxon>eudicotyledons</taxon>
        <taxon>Gunneridae</taxon>
        <taxon>Pentapetalae</taxon>
        <taxon>asterids</taxon>
        <taxon>lamiids</taxon>
        <taxon>Gentianales</taxon>
        <taxon>Rubiaceae</taxon>
        <taxon>Ixoroideae</taxon>
        <taxon>Gardenieae complex</taxon>
        <taxon>Bertiereae - Coffeeae clade</taxon>
        <taxon>Coffeeae</taxon>
        <taxon>Coffea</taxon>
    </lineage>
</organism>
<dbReference type="Gramene" id="CDO98547">
    <property type="protein sequence ID" value="CDO98547"/>
    <property type="gene ID" value="GSCOC_T00022683001"/>
</dbReference>
<proteinExistence type="predicted"/>
<evidence type="ECO:0000256" key="1">
    <source>
        <dbReference type="SAM" id="Coils"/>
    </source>
</evidence>
<name>A0A068TR93_COFCA</name>
<evidence type="ECO:0000313" key="2">
    <source>
        <dbReference type="EMBL" id="CDO98547.1"/>
    </source>
</evidence>
<dbReference type="InterPro" id="IPR040289">
    <property type="entry name" value="MBP2C"/>
</dbReference>
<dbReference type="AlphaFoldDB" id="A0A068TR93"/>
<accession>A0A068TR93</accession>
<dbReference type="GO" id="GO:0010497">
    <property type="term" value="P:plasmodesmata-mediated intercellular transport"/>
    <property type="evidence" value="ECO:0007669"/>
    <property type="project" value="EnsemblPlants"/>
</dbReference>
<dbReference type="GO" id="GO:0015630">
    <property type="term" value="C:microtubule cytoskeleton"/>
    <property type="evidence" value="ECO:0007669"/>
    <property type="project" value="EnsemblPlants"/>
</dbReference>
<evidence type="ECO:0000313" key="3">
    <source>
        <dbReference type="Proteomes" id="UP000295252"/>
    </source>
</evidence>
<dbReference type="OMA" id="SMQADIS"/>